<dbReference type="KEGG" id="vg:29066230"/>
<dbReference type="Proteomes" id="UP000214342">
    <property type="component" value="Segment"/>
</dbReference>
<accession>A0A192YAY9</accession>
<evidence type="ECO:0000313" key="3">
    <source>
        <dbReference type="Proteomes" id="UP000214342"/>
    </source>
</evidence>
<dbReference type="RefSeq" id="YP_009287199.1">
    <property type="nucleotide sequence ID" value="NC_031071.1"/>
</dbReference>
<proteinExistence type="predicted"/>
<sequence length="48" mass="5462">MFIVYWIMSAMFGIVASVDHSLFVIWFLCCLGNFILGLVELIKGGYKD</sequence>
<keyword evidence="1" id="KW-0812">Transmembrane</keyword>
<name>A0A192YAY9_9CAUD</name>
<protein>
    <submittedName>
        <fullName evidence="2">Uncharacterized protein</fullName>
    </submittedName>
</protein>
<organism evidence="2 3">
    <name type="scientific">Lactococcus phage D4410</name>
    <dbReference type="NCBI Taxonomy" id="1862958"/>
    <lineage>
        <taxon>Viruses</taxon>
        <taxon>Duplodnaviria</taxon>
        <taxon>Heunggongvirae</taxon>
        <taxon>Uroviricota</taxon>
        <taxon>Caudoviricetes</taxon>
        <taxon>Ceduovirus</taxon>
        <taxon>Ceduovirus D4410</taxon>
    </lineage>
</organism>
<feature type="transmembrane region" description="Helical" evidence="1">
    <location>
        <begin position="20"/>
        <end position="42"/>
    </location>
</feature>
<dbReference type="GeneID" id="29066230"/>
<keyword evidence="3" id="KW-1185">Reference proteome</keyword>
<keyword evidence="1" id="KW-0472">Membrane</keyword>
<reference evidence="2" key="1">
    <citation type="journal article" date="2016" name="J. Gen. Virol.">
        <title>Genetic Determinants of Lactococcal C2likeviruses for Host Infection and Their Role in Phage Evolution.</title>
        <authorList>
            <person name="Romero D.A."/>
            <person name="Millen A.M."/>
            <person name="Tremblay D."/>
            <person name="Labrie S."/>
            <person name="Fengler K.A."/>
            <person name="Roos P."/>
        </authorList>
    </citation>
    <scope>NUCLEOTIDE SEQUENCE [LARGE SCALE GENOMIC DNA]</scope>
    <source>
        <strain evidence="2">D4410</strain>
    </source>
</reference>
<dbReference type="EMBL" id="KX373685">
    <property type="protein sequence ID" value="ANM46687.1"/>
    <property type="molecule type" value="Genomic_DNA"/>
</dbReference>
<keyword evidence="1" id="KW-1133">Transmembrane helix</keyword>
<dbReference type="OrthoDB" id="26826at10239"/>
<evidence type="ECO:0000256" key="1">
    <source>
        <dbReference type="SAM" id="Phobius"/>
    </source>
</evidence>
<evidence type="ECO:0000313" key="2">
    <source>
        <dbReference type="EMBL" id="ANM46687.1"/>
    </source>
</evidence>